<keyword evidence="3" id="KW-1185">Reference proteome</keyword>
<evidence type="ECO:0000313" key="3">
    <source>
        <dbReference type="Proteomes" id="UP000026962"/>
    </source>
</evidence>
<protein>
    <submittedName>
        <fullName evidence="2">Uncharacterized protein</fullName>
    </submittedName>
</protein>
<dbReference type="AlphaFoldDB" id="A0A0E0JZ04"/>
<proteinExistence type="predicted"/>
<reference evidence="2" key="2">
    <citation type="submission" date="2018-05" db="EMBL/GenBank/DDBJ databases">
        <title>OpunRS2 (Oryza punctata Reference Sequence Version 2).</title>
        <authorList>
            <person name="Zhang J."/>
            <person name="Kudrna D."/>
            <person name="Lee S."/>
            <person name="Talag J."/>
            <person name="Welchert J."/>
            <person name="Wing R.A."/>
        </authorList>
    </citation>
    <scope>NUCLEOTIDE SEQUENCE [LARGE SCALE GENOMIC DNA]</scope>
</reference>
<sequence length="217" mass="23163">MLIKSAFGSVGNVEIPAHYPSNPRVIGPPPRPVEIHHSPPSPFSRRSRAAAAPPPVFSPRAAPAPPLLLSSRNSALAPVPPIASASLSYRIASPTAPPSFLPSAGAASLSSPVLVPPPFLPASFPRAKKFRNKPFPIFEALGELYDGQIAEGLLNFTSLQPTITLDQSRNTEDDIVTQVGADDLPMENNQDDLSNNDLITASEHAEMEVSNQLNQRR</sequence>
<dbReference type="PANTHER" id="PTHR46934">
    <property type="entry name" value="MYB_DNA-BIND_3 DOMAIN-CONTAINING PROTEIN-RELATED"/>
    <property type="match status" value="1"/>
</dbReference>
<reference evidence="2" key="1">
    <citation type="submission" date="2015-04" db="UniProtKB">
        <authorList>
            <consortium name="EnsemblPlants"/>
        </authorList>
    </citation>
    <scope>IDENTIFICATION</scope>
</reference>
<accession>A0A0E0JZ04</accession>
<name>A0A0E0JZ04_ORYPU</name>
<feature type="region of interest" description="Disordered" evidence="1">
    <location>
        <begin position="13"/>
        <end position="58"/>
    </location>
</feature>
<organism evidence="2">
    <name type="scientific">Oryza punctata</name>
    <name type="common">Red rice</name>
    <dbReference type="NCBI Taxonomy" id="4537"/>
    <lineage>
        <taxon>Eukaryota</taxon>
        <taxon>Viridiplantae</taxon>
        <taxon>Streptophyta</taxon>
        <taxon>Embryophyta</taxon>
        <taxon>Tracheophyta</taxon>
        <taxon>Spermatophyta</taxon>
        <taxon>Magnoliopsida</taxon>
        <taxon>Liliopsida</taxon>
        <taxon>Poales</taxon>
        <taxon>Poaceae</taxon>
        <taxon>BOP clade</taxon>
        <taxon>Oryzoideae</taxon>
        <taxon>Oryzeae</taxon>
        <taxon>Oryzinae</taxon>
        <taxon>Oryza</taxon>
    </lineage>
</organism>
<dbReference type="HOGENOM" id="CLU_1274030_0_0_1"/>
<dbReference type="Gramene" id="OPUNC02G12450.1">
    <property type="protein sequence ID" value="OPUNC02G12450.1"/>
    <property type="gene ID" value="OPUNC02G12450"/>
</dbReference>
<dbReference type="Proteomes" id="UP000026962">
    <property type="component" value="Chromosome 2"/>
</dbReference>
<evidence type="ECO:0000256" key="1">
    <source>
        <dbReference type="SAM" id="MobiDB-lite"/>
    </source>
</evidence>
<evidence type="ECO:0000313" key="2">
    <source>
        <dbReference type="EnsemblPlants" id="OPUNC02G12450.1"/>
    </source>
</evidence>
<dbReference type="EnsemblPlants" id="OPUNC02G12450.1">
    <property type="protein sequence ID" value="OPUNC02G12450.1"/>
    <property type="gene ID" value="OPUNC02G12450"/>
</dbReference>